<dbReference type="SMART" id="SM00487">
    <property type="entry name" value="DEXDc"/>
    <property type="match status" value="1"/>
</dbReference>
<dbReference type="InterPro" id="IPR002121">
    <property type="entry name" value="HRDC_dom"/>
</dbReference>
<dbReference type="STRING" id="451379.A0A0N5AVU8"/>
<evidence type="ECO:0000259" key="13">
    <source>
        <dbReference type="PROSITE" id="PS51194"/>
    </source>
</evidence>
<dbReference type="Pfam" id="PF00570">
    <property type="entry name" value="HRDC"/>
    <property type="match status" value="1"/>
</dbReference>
<dbReference type="PROSITE" id="PS51192">
    <property type="entry name" value="HELICASE_ATP_BIND_1"/>
    <property type="match status" value="1"/>
</dbReference>
<keyword evidence="6" id="KW-0067">ATP-binding</keyword>
<evidence type="ECO:0000256" key="7">
    <source>
        <dbReference type="ARBA" id="ARBA00023125"/>
    </source>
</evidence>
<dbReference type="SMART" id="SM00490">
    <property type="entry name" value="HELICc"/>
    <property type="match status" value="1"/>
</dbReference>
<dbReference type="GO" id="GO:0009378">
    <property type="term" value="F:four-way junction helicase activity"/>
    <property type="evidence" value="ECO:0007669"/>
    <property type="project" value="TreeGrafter"/>
</dbReference>
<dbReference type="SUPFAM" id="SSF47819">
    <property type="entry name" value="HRDC-like"/>
    <property type="match status" value="1"/>
</dbReference>
<dbReference type="SUPFAM" id="SSF52540">
    <property type="entry name" value="P-loop containing nucleoside triphosphate hydrolases"/>
    <property type="match status" value="1"/>
</dbReference>
<dbReference type="InterPro" id="IPR010997">
    <property type="entry name" value="HRDC-like_sf"/>
</dbReference>
<dbReference type="InterPro" id="IPR011545">
    <property type="entry name" value="DEAD/DEAH_box_helicase_dom"/>
</dbReference>
<dbReference type="InterPro" id="IPR044876">
    <property type="entry name" value="HRDC_dom_sf"/>
</dbReference>
<dbReference type="Pfam" id="PF00270">
    <property type="entry name" value="DEAD"/>
    <property type="match status" value="1"/>
</dbReference>
<dbReference type="SUPFAM" id="SSF46785">
    <property type="entry name" value="Winged helix' DNA-binding domain"/>
    <property type="match status" value="1"/>
</dbReference>
<dbReference type="Gene3D" id="1.10.10.10">
    <property type="entry name" value="Winged helix-like DNA-binding domain superfamily/Winged helix DNA-binding domain"/>
    <property type="match status" value="1"/>
</dbReference>
<dbReference type="GO" id="GO:0005654">
    <property type="term" value="C:nucleoplasm"/>
    <property type="evidence" value="ECO:0007669"/>
    <property type="project" value="TreeGrafter"/>
</dbReference>
<dbReference type="CDD" id="cd18794">
    <property type="entry name" value="SF2_C_RecQ"/>
    <property type="match status" value="1"/>
</dbReference>
<dbReference type="GO" id="GO:0005524">
    <property type="term" value="F:ATP binding"/>
    <property type="evidence" value="ECO:0007669"/>
    <property type="project" value="UniProtKB-KW"/>
</dbReference>
<keyword evidence="4" id="KW-0378">Hydrolase</keyword>
<dbReference type="WBParaSite" id="SMUV_0000902601-mRNA-1">
    <property type="protein sequence ID" value="SMUV_0000902601-mRNA-1"/>
    <property type="gene ID" value="SMUV_0000902601"/>
</dbReference>
<dbReference type="GO" id="GO:0003677">
    <property type="term" value="F:DNA binding"/>
    <property type="evidence" value="ECO:0007669"/>
    <property type="project" value="UniProtKB-KW"/>
</dbReference>
<evidence type="ECO:0000256" key="3">
    <source>
        <dbReference type="ARBA" id="ARBA00022741"/>
    </source>
</evidence>
<dbReference type="Pfam" id="PF00271">
    <property type="entry name" value="Helicase_C"/>
    <property type="match status" value="1"/>
</dbReference>
<dbReference type="InterPro" id="IPR014001">
    <property type="entry name" value="Helicase_ATP-bd"/>
</dbReference>
<dbReference type="Pfam" id="PF09382">
    <property type="entry name" value="RQC"/>
    <property type="match status" value="1"/>
</dbReference>
<dbReference type="PANTHER" id="PTHR13710:SF120">
    <property type="entry name" value="BIFUNCTIONAL 3'-5' EXONUCLEASE_ATP-DEPENDENT HELICASE WRN"/>
    <property type="match status" value="1"/>
</dbReference>
<dbReference type="GO" id="GO:0016787">
    <property type="term" value="F:hydrolase activity"/>
    <property type="evidence" value="ECO:0007669"/>
    <property type="project" value="UniProtKB-KW"/>
</dbReference>
<organism evidence="14 15">
    <name type="scientific">Syphacia muris</name>
    <dbReference type="NCBI Taxonomy" id="451379"/>
    <lineage>
        <taxon>Eukaryota</taxon>
        <taxon>Metazoa</taxon>
        <taxon>Ecdysozoa</taxon>
        <taxon>Nematoda</taxon>
        <taxon>Chromadorea</taxon>
        <taxon>Rhabditida</taxon>
        <taxon>Spirurina</taxon>
        <taxon>Oxyuridomorpha</taxon>
        <taxon>Oxyuroidea</taxon>
        <taxon>Oxyuridae</taxon>
        <taxon>Syphacia</taxon>
    </lineage>
</organism>
<evidence type="ECO:0000256" key="4">
    <source>
        <dbReference type="ARBA" id="ARBA00022801"/>
    </source>
</evidence>
<reference evidence="15" key="1">
    <citation type="submission" date="2017-02" db="UniProtKB">
        <authorList>
            <consortium name="WormBaseParasite"/>
        </authorList>
    </citation>
    <scope>IDENTIFICATION</scope>
</reference>
<feature type="domain" description="Helicase C-terminal" evidence="13">
    <location>
        <begin position="235"/>
        <end position="384"/>
    </location>
</feature>
<evidence type="ECO:0000256" key="9">
    <source>
        <dbReference type="ARBA" id="ARBA00034617"/>
    </source>
</evidence>
<accession>A0A0N5AVU8</accession>
<evidence type="ECO:0000256" key="2">
    <source>
        <dbReference type="ARBA" id="ARBA00005446"/>
    </source>
</evidence>
<dbReference type="PANTHER" id="PTHR13710">
    <property type="entry name" value="DNA HELICASE RECQ FAMILY MEMBER"/>
    <property type="match status" value="1"/>
</dbReference>
<dbReference type="GO" id="GO:0005694">
    <property type="term" value="C:chromosome"/>
    <property type="evidence" value="ECO:0007669"/>
    <property type="project" value="TreeGrafter"/>
</dbReference>
<evidence type="ECO:0000256" key="8">
    <source>
        <dbReference type="ARBA" id="ARBA00023235"/>
    </source>
</evidence>
<keyword evidence="7" id="KW-0238">DNA-binding</keyword>
<dbReference type="GO" id="GO:0006260">
    <property type="term" value="P:DNA replication"/>
    <property type="evidence" value="ECO:0007669"/>
    <property type="project" value="InterPro"/>
</dbReference>
<evidence type="ECO:0000256" key="6">
    <source>
        <dbReference type="ARBA" id="ARBA00022840"/>
    </source>
</evidence>
<dbReference type="Gene3D" id="3.40.50.300">
    <property type="entry name" value="P-loop containing nucleotide triphosphate hydrolases"/>
    <property type="match status" value="2"/>
</dbReference>
<evidence type="ECO:0000259" key="12">
    <source>
        <dbReference type="PROSITE" id="PS51192"/>
    </source>
</evidence>
<protein>
    <recommendedName>
        <fullName evidence="10">DNA 3'-5' helicase</fullName>
        <ecNumber evidence="10">5.6.2.4</ecNumber>
    </recommendedName>
</protein>
<dbReference type="EC" id="5.6.2.4" evidence="10"/>
<evidence type="ECO:0000256" key="10">
    <source>
        <dbReference type="ARBA" id="ARBA00034808"/>
    </source>
</evidence>
<name>A0A0N5AVU8_9BILA</name>
<dbReference type="InterPro" id="IPR036388">
    <property type="entry name" value="WH-like_DNA-bd_sf"/>
</dbReference>
<dbReference type="GO" id="GO:0043138">
    <property type="term" value="F:3'-5' DNA helicase activity"/>
    <property type="evidence" value="ECO:0007669"/>
    <property type="project" value="UniProtKB-EC"/>
</dbReference>
<keyword evidence="5" id="KW-0347">Helicase</keyword>
<feature type="domain" description="HRDC" evidence="11">
    <location>
        <begin position="617"/>
        <end position="697"/>
    </location>
</feature>
<sequence>MIDVSICPFSGLDCEAKKPCSHILTVLKKYFGHDSFRPLQWEVIFNAVNSRDQLVVMSTGYGKSVCYQMPSLLCNNLTLIISPLISLIEDQLLNVSSKGISSGSLSGVTGMDERDRILSDSADGRLRLLYVTPEFILNNDSIIQNLKKNIGLIAIDEAHCISQWGHEFRVSYRKLAFLRNVFIGVPVMALTGTATPVVKNDIITSLQLREPSIVCSNLDRANLYFEVKNPTSLSALFELIIGEDNEKGRHFGGPSIIYCITRQTVEAVSDFLLKNNVNCVRYHAGMTPSARSKAYECFRKDEVLTIVATVAFGMGIDKSNIRHVIHYGAPRNIEYYYQEVGRAGRDGLPSTCTIFYTEKELFENRSLIMRNGSLESSYKENSLILGCLTLNSLRNKLFCFSAILSHFDPSLKLFEIRTGCCDVCDERLMNIRPNLAFHVNYANEVGLIFKVVRDVYGNKCGIKKVVDFLKGKSSVFKTKQYHPLYGAGGNRSEVFWKELCRMLRLRGYFLEEKSSFNEFAFTTSLTEKALQWMIDENKEFLIEPTPLLSGGVFVGENGRKQLFAIPASGEKSSLRILKKQRSRKWRCCSEYPGLSTSEEKYPVLNLAFFMHCDKILKLMTTGLENELTNLRMDIAVKQNIDIHAIATNECLRRMATFRPSCVEKLKLVGEMPEEKCRSYGLKFVEVCNRYAKEHGLSMDCELKYPEELAKGLSRMSKSNAEIYKSHLYGKYNALDLATLRGLSETTVINCFVEFIREGLPIHLEVLGIDNSKISTVLSVIRSSGSNLSLLRPIMAMLPSSVIMNNNQLKVILALLEFEYGVEVRHCDTDAGSATDINKKEMEHSTKEEATLRKRNIPSWMTNCATKEVTKPQLKRSRLPNLFK</sequence>
<proteinExistence type="inferred from homology"/>
<dbReference type="PROSITE" id="PS51194">
    <property type="entry name" value="HELICASE_CTER"/>
    <property type="match status" value="1"/>
</dbReference>
<keyword evidence="3" id="KW-0547">Nucleotide-binding</keyword>
<dbReference type="FunFam" id="3.40.50.300:FF:001389">
    <property type="entry name" value="ATP-dependent DNA helicase RecQ"/>
    <property type="match status" value="1"/>
</dbReference>
<dbReference type="GO" id="GO:0005737">
    <property type="term" value="C:cytoplasm"/>
    <property type="evidence" value="ECO:0007669"/>
    <property type="project" value="TreeGrafter"/>
</dbReference>
<dbReference type="InterPro" id="IPR036390">
    <property type="entry name" value="WH_DNA-bd_sf"/>
</dbReference>
<dbReference type="GO" id="GO:0000724">
    <property type="term" value="P:double-strand break repair via homologous recombination"/>
    <property type="evidence" value="ECO:0007669"/>
    <property type="project" value="TreeGrafter"/>
</dbReference>
<dbReference type="SMART" id="SM00956">
    <property type="entry name" value="RQC"/>
    <property type="match status" value="1"/>
</dbReference>
<evidence type="ECO:0000256" key="5">
    <source>
        <dbReference type="ARBA" id="ARBA00022806"/>
    </source>
</evidence>
<dbReference type="Proteomes" id="UP000046393">
    <property type="component" value="Unplaced"/>
</dbReference>
<dbReference type="GO" id="GO:0000723">
    <property type="term" value="P:telomere maintenance"/>
    <property type="evidence" value="ECO:0007669"/>
    <property type="project" value="TreeGrafter"/>
</dbReference>
<comment type="catalytic activity">
    <reaction evidence="9">
        <text>Couples ATP hydrolysis with the unwinding of duplex DNA by translocating in the 3'-5' direction.</text>
        <dbReference type="EC" id="5.6.2.4"/>
    </reaction>
</comment>
<dbReference type="AlphaFoldDB" id="A0A0N5AVU8"/>
<comment type="similarity">
    <text evidence="2">Belongs to the helicase family. RecQ subfamily.</text>
</comment>
<dbReference type="InterPro" id="IPR018982">
    <property type="entry name" value="RQC_domain"/>
</dbReference>
<feature type="domain" description="Helicase ATP-binding" evidence="12">
    <location>
        <begin position="44"/>
        <end position="212"/>
    </location>
</feature>
<keyword evidence="8" id="KW-0413">Isomerase</keyword>
<dbReference type="InterPro" id="IPR027417">
    <property type="entry name" value="P-loop_NTPase"/>
</dbReference>
<evidence type="ECO:0000259" key="11">
    <source>
        <dbReference type="PROSITE" id="PS50967"/>
    </source>
</evidence>
<dbReference type="NCBIfam" id="TIGR00614">
    <property type="entry name" value="recQ_fam"/>
    <property type="match status" value="1"/>
</dbReference>
<evidence type="ECO:0000256" key="1">
    <source>
        <dbReference type="ARBA" id="ARBA00001947"/>
    </source>
</evidence>
<keyword evidence="14" id="KW-1185">Reference proteome</keyword>
<comment type="cofactor">
    <cofactor evidence="1">
        <name>Zn(2+)</name>
        <dbReference type="ChEBI" id="CHEBI:29105"/>
    </cofactor>
</comment>
<evidence type="ECO:0000313" key="15">
    <source>
        <dbReference type="WBParaSite" id="SMUV_0000902601-mRNA-1"/>
    </source>
</evidence>
<dbReference type="PROSITE" id="PS50967">
    <property type="entry name" value="HRDC"/>
    <property type="match status" value="1"/>
</dbReference>
<dbReference type="Gene3D" id="1.10.150.80">
    <property type="entry name" value="HRDC domain"/>
    <property type="match status" value="1"/>
</dbReference>
<evidence type="ECO:0000313" key="14">
    <source>
        <dbReference type="Proteomes" id="UP000046393"/>
    </source>
</evidence>
<dbReference type="InterPro" id="IPR001650">
    <property type="entry name" value="Helicase_C-like"/>
</dbReference>
<dbReference type="InterPro" id="IPR004589">
    <property type="entry name" value="DNA_helicase_ATP-dep_RecQ"/>
</dbReference>